<evidence type="ECO:0000313" key="1">
    <source>
        <dbReference type="EMBL" id="PPJ64801.1"/>
    </source>
</evidence>
<evidence type="ECO:0008006" key="3">
    <source>
        <dbReference type="Google" id="ProtNLM"/>
    </source>
</evidence>
<protein>
    <recommendedName>
        <fullName evidence="3">DUF4276 domain-containing protein</fullName>
    </recommendedName>
</protein>
<dbReference type="Proteomes" id="UP000239589">
    <property type="component" value="Unassembled WGS sequence"/>
</dbReference>
<sequence>MKVEKVEIYVEGPSDKLAMEALLRPLIELKLQQGIKIEFIPTKGKNNDRGGDAKKDLLTKIPIKAVNIISNIPNAIVVVIPDLYPKNKGFLHETLLELEQGILQNFQKTLQSKGINDHRLQERFKVFCFKHDLESLILAAESQLSSRIDVTQPELPKTWTIPVENQNHDIPPKRIVEEIFKKYGKSYKESVDAPIILANARYQEIAELCPQAFKPFVQFLENL</sequence>
<proteinExistence type="predicted"/>
<gene>
    <name evidence="1" type="ORF">CUN59_02670</name>
</gene>
<evidence type="ECO:0000313" key="2">
    <source>
        <dbReference type="Proteomes" id="UP000239589"/>
    </source>
</evidence>
<dbReference type="Pfam" id="PF14103">
    <property type="entry name" value="DUF4276"/>
    <property type="match status" value="1"/>
</dbReference>
<keyword evidence="2" id="KW-1185">Reference proteome</keyword>
<dbReference type="RefSeq" id="WP_104386382.1">
    <property type="nucleotide sequence ID" value="NZ_PGEM01000020.1"/>
</dbReference>
<dbReference type="EMBL" id="PGEM01000020">
    <property type="protein sequence ID" value="PPJ64801.1"/>
    <property type="molecule type" value="Genomic_DNA"/>
</dbReference>
<dbReference type="OrthoDB" id="450569at2"/>
<dbReference type="InterPro" id="IPR025455">
    <property type="entry name" value="DUF4276"/>
</dbReference>
<comment type="caution">
    <text evidence="1">The sequence shown here is derived from an EMBL/GenBank/DDBJ whole genome shotgun (WGS) entry which is preliminary data.</text>
</comment>
<reference evidence="1 2" key="1">
    <citation type="submission" date="2018-02" db="EMBL/GenBank/DDBJ databases">
        <title>Discovery of a pederin family compound in a non-symbiotic bloom-forming cyanobacterium.</title>
        <authorList>
            <person name="Kust A."/>
            <person name="Mares J."/>
            <person name="Jokela J."/>
            <person name="Urajova P."/>
            <person name="Hajek J."/>
            <person name="Saurav K."/>
            <person name="Voracova K."/>
            <person name="Fewer D.P."/>
            <person name="Haapaniemi E."/>
            <person name="Permi P."/>
            <person name="Rehakova K."/>
            <person name="Sivonen K."/>
            <person name="Hrouzek P."/>
        </authorList>
    </citation>
    <scope>NUCLEOTIDE SEQUENCE [LARGE SCALE GENOMIC DNA]</scope>
    <source>
        <strain evidence="1 2">CHARLIE-1</strain>
    </source>
</reference>
<dbReference type="AlphaFoldDB" id="A0A2S6CYM9"/>
<organism evidence="1 2">
    <name type="scientific">Cuspidothrix issatschenkoi CHARLIE-1</name>
    <dbReference type="NCBI Taxonomy" id="2052836"/>
    <lineage>
        <taxon>Bacteria</taxon>
        <taxon>Bacillati</taxon>
        <taxon>Cyanobacteriota</taxon>
        <taxon>Cyanophyceae</taxon>
        <taxon>Nostocales</taxon>
        <taxon>Aphanizomenonaceae</taxon>
        <taxon>Cuspidothrix</taxon>
    </lineage>
</organism>
<name>A0A2S6CYM9_9CYAN</name>
<accession>A0A2S6CYM9</accession>